<dbReference type="InterPro" id="IPR023753">
    <property type="entry name" value="FAD/NAD-binding_dom"/>
</dbReference>
<dbReference type="Gene3D" id="3.50.50.100">
    <property type="match status" value="1"/>
</dbReference>
<dbReference type="Pfam" id="PF07992">
    <property type="entry name" value="Pyr_redox_2"/>
    <property type="match status" value="1"/>
</dbReference>
<accession>A0AAD4MIK0</accession>
<dbReference type="PANTHER" id="PTHR10632">
    <property type="entry name" value="SULFIDE:QUINONE OXIDOREDUCTASE"/>
    <property type="match status" value="1"/>
</dbReference>
<evidence type="ECO:0000313" key="3">
    <source>
        <dbReference type="Proteomes" id="UP001201812"/>
    </source>
</evidence>
<dbReference type="SUPFAM" id="SSF51905">
    <property type="entry name" value="FAD/NAD(P)-binding domain"/>
    <property type="match status" value="1"/>
</dbReference>
<reference evidence="2" key="1">
    <citation type="submission" date="2022-01" db="EMBL/GenBank/DDBJ databases">
        <title>Genome Sequence Resource for Two Populations of Ditylenchus destructor, the Migratory Endoparasitic Phytonematode.</title>
        <authorList>
            <person name="Zhang H."/>
            <person name="Lin R."/>
            <person name="Xie B."/>
        </authorList>
    </citation>
    <scope>NUCLEOTIDE SEQUENCE</scope>
    <source>
        <strain evidence="2">BazhouSP</strain>
    </source>
</reference>
<feature type="domain" description="FAD/NAD(P)-binding" evidence="1">
    <location>
        <begin position="11"/>
        <end position="126"/>
    </location>
</feature>
<dbReference type="GO" id="GO:0070221">
    <property type="term" value="P:sulfide oxidation, using sulfide:quinone oxidoreductase"/>
    <property type="evidence" value="ECO:0007669"/>
    <property type="project" value="TreeGrafter"/>
</dbReference>
<name>A0AAD4MIK0_9BILA</name>
<dbReference type="GO" id="GO:0005739">
    <property type="term" value="C:mitochondrion"/>
    <property type="evidence" value="ECO:0007669"/>
    <property type="project" value="TreeGrafter"/>
</dbReference>
<dbReference type="Proteomes" id="UP001201812">
    <property type="component" value="Unassembled WGS sequence"/>
</dbReference>
<comment type="caution">
    <text evidence="2">The sequence shown here is derived from an EMBL/GenBank/DDBJ whole genome shotgun (WGS) entry which is preliminary data.</text>
</comment>
<organism evidence="2 3">
    <name type="scientific">Ditylenchus destructor</name>
    <dbReference type="NCBI Taxonomy" id="166010"/>
    <lineage>
        <taxon>Eukaryota</taxon>
        <taxon>Metazoa</taxon>
        <taxon>Ecdysozoa</taxon>
        <taxon>Nematoda</taxon>
        <taxon>Chromadorea</taxon>
        <taxon>Rhabditida</taxon>
        <taxon>Tylenchina</taxon>
        <taxon>Tylenchomorpha</taxon>
        <taxon>Sphaerularioidea</taxon>
        <taxon>Anguinidae</taxon>
        <taxon>Anguininae</taxon>
        <taxon>Ditylenchus</taxon>
    </lineage>
</organism>
<evidence type="ECO:0000259" key="1">
    <source>
        <dbReference type="Pfam" id="PF07992"/>
    </source>
</evidence>
<dbReference type="GO" id="GO:0070224">
    <property type="term" value="F:sulfide:quinone oxidoreductase activity"/>
    <property type="evidence" value="ECO:0007669"/>
    <property type="project" value="TreeGrafter"/>
</dbReference>
<dbReference type="GO" id="GO:0071949">
    <property type="term" value="F:FAD binding"/>
    <property type="evidence" value="ECO:0007669"/>
    <property type="project" value="TreeGrafter"/>
</dbReference>
<dbReference type="PANTHER" id="PTHR10632:SF2">
    <property type="entry name" value="SULFIDE:QUINONE OXIDOREDUCTASE, MITOCHONDRIAL"/>
    <property type="match status" value="1"/>
</dbReference>
<keyword evidence="3" id="KW-1185">Reference proteome</keyword>
<sequence>MGAIFGVEKYARSLMKVVEERGIELNTRHNLVELDADNRLASFQLLDEFGKPTGRTKDLEYSLMHIAPPCSPVKALREFAAIQANLSLTDPNGWVAVHPQTLQCTAFPNVFAIGDCANTPNSKTAAAIASQFRTLKQNLSAALEGRPISATYDGYASCPLIVDSKHVIMAEFNADGPMETFPYDQSKPSWLSFLMKRYLMPALYWNFLVKGLWNGPATFRKIFNAPRTIWQLLKLGKN</sequence>
<evidence type="ECO:0000313" key="2">
    <source>
        <dbReference type="EMBL" id="KAI1694474.1"/>
    </source>
</evidence>
<dbReference type="InterPro" id="IPR015904">
    <property type="entry name" value="Sulphide_quinone_reductase"/>
</dbReference>
<gene>
    <name evidence="2" type="ORF">DdX_20099</name>
</gene>
<dbReference type="InterPro" id="IPR036188">
    <property type="entry name" value="FAD/NAD-bd_sf"/>
</dbReference>
<dbReference type="AlphaFoldDB" id="A0AAD4MIK0"/>
<proteinExistence type="predicted"/>
<protein>
    <submittedName>
        <fullName evidence="2">Pyridine nucleotide-disulfide oxidoreductase domain-containing protein</fullName>
    </submittedName>
</protein>
<dbReference type="EMBL" id="JAKKPZ010000506">
    <property type="protein sequence ID" value="KAI1694474.1"/>
    <property type="molecule type" value="Genomic_DNA"/>
</dbReference>